<feature type="compositionally biased region" description="Pro residues" evidence="1">
    <location>
        <begin position="43"/>
        <end position="56"/>
    </location>
</feature>
<evidence type="ECO:0000313" key="3">
    <source>
        <dbReference type="Proteomes" id="UP001153269"/>
    </source>
</evidence>
<sequence length="160" mass="16925">MRPDGAAGGDSSFRGHVLQGPHPPGATSSRGPHPPGGHIHQGPHPPGARTTPPPRFPFTSDGPAQKSQQRLRHSEAATEFRGHILRHPPGARSFRSPILQGSDPPGATSSRGLSLCLLIRHSTVFSEQAGGGEEPSREPPPPRVSAGYRSTQLIGDFRLL</sequence>
<gene>
    <name evidence="2" type="ORF">PLEPLA_LOCUS44215</name>
</gene>
<protein>
    <submittedName>
        <fullName evidence="2">Uncharacterized protein</fullName>
    </submittedName>
</protein>
<name>A0A9N7VXW6_PLEPL</name>
<reference evidence="2" key="1">
    <citation type="submission" date="2020-03" db="EMBL/GenBank/DDBJ databases">
        <authorList>
            <person name="Weist P."/>
        </authorList>
    </citation>
    <scope>NUCLEOTIDE SEQUENCE</scope>
</reference>
<feature type="region of interest" description="Disordered" evidence="1">
    <location>
        <begin position="1"/>
        <end position="111"/>
    </location>
</feature>
<feature type="compositionally biased region" description="Basic and acidic residues" evidence="1">
    <location>
        <begin position="72"/>
        <end position="82"/>
    </location>
</feature>
<keyword evidence="3" id="KW-1185">Reference proteome</keyword>
<dbReference type="Proteomes" id="UP001153269">
    <property type="component" value="Unassembled WGS sequence"/>
</dbReference>
<comment type="caution">
    <text evidence="2">The sequence shown here is derived from an EMBL/GenBank/DDBJ whole genome shotgun (WGS) entry which is preliminary data.</text>
</comment>
<dbReference type="AlphaFoldDB" id="A0A9N7VXW6"/>
<feature type="region of interest" description="Disordered" evidence="1">
    <location>
        <begin position="126"/>
        <end position="150"/>
    </location>
</feature>
<proteinExistence type="predicted"/>
<evidence type="ECO:0000313" key="2">
    <source>
        <dbReference type="EMBL" id="CAB1456431.1"/>
    </source>
</evidence>
<organism evidence="2 3">
    <name type="scientific">Pleuronectes platessa</name>
    <name type="common">European plaice</name>
    <dbReference type="NCBI Taxonomy" id="8262"/>
    <lineage>
        <taxon>Eukaryota</taxon>
        <taxon>Metazoa</taxon>
        <taxon>Chordata</taxon>
        <taxon>Craniata</taxon>
        <taxon>Vertebrata</taxon>
        <taxon>Euteleostomi</taxon>
        <taxon>Actinopterygii</taxon>
        <taxon>Neopterygii</taxon>
        <taxon>Teleostei</taxon>
        <taxon>Neoteleostei</taxon>
        <taxon>Acanthomorphata</taxon>
        <taxon>Carangaria</taxon>
        <taxon>Pleuronectiformes</taxon>
        <taxon>Pleuronectoidei</taxon>
        <taxon>Pleuronectidae</taxon>
        <taxon>Pleuronectes</taxon>
    </lineage>
</organism>
<dbReference type="EMBL" id="CADEAL010004297">
    <property type="protein sequence ID" value="CAB1456431.1"/>
    <property type="molecule type" value="Genomic_DNA"/>
</dbReference>
<evidence type="ECO:0000256" key="1">
    <source>
        <dbReference type="SAM" id="MobiDB-lite"/>
    </source>
</evidence>
<accession>A0A9N7VXW6</accession>